<reference evidence="1 2" key="1">
    <citation type="submission" date="2018-06" db="EMBL/GenBank/DDBJ databases">
        <title>Comparative genomics of Brasilonema spp. strains.</title>
        <authorList>
            <person name="Alvarenga D.O."/>
            <person name="Fiore M.F."/>
            <person name="Varani A.M."/>
        </authorList>
    </citation>
    <scope>NUCLEOTIDE SEQUENCE [LARGE SCALE GENOMIC DNA]</scope>
    <source>
        <strain evidence="1 2">SPC951</strain>
    </source>
</reference>
<dbReference type="Proteomes" id="UP000718564">
    <property type="component" value="Unassembled WGS sequence"/>
</dbReference>
<comment type="caution">
    <text evidence="1">The sequence shown here is derived from an EMBL/GenBank/DDBJ whole genome shotgun (WGS) entry which is preliminary data.</text>
</comment>
<accession>A0ABX1PA14</accession>
<proteinExistence type="predicted"/>
<sequence>MRGNREQGERGTGNGKIIVEKSFLSGLIVKWYKEDLPVVDALWAVRQRYALTFSTFWSL</sequence>
<evidence type="ECO:0000313" key="2">
    <source>
        <dbReference type="Proteomes" id="UP000718564"/>
    </source>
</evidence>
<organism evidence="1 2">
    <name type="scientific">Brasilonema bromeliae SPC951</name>
    <dbReference type="NCBI Taxonomy" id="385972"/>
    <lineage>
        <taxon>Bacteria</taxon>
        <taxon>Bacillati</taxon>
        <taxon>Cyanobacteriota</taxon>
        <taxon>Cyanophyceae</taxon>
        <taxon>Nostocales</taxon>
        <taxon>Scytonemataceae</taxon>
        <taxon>Brasilonema</taxon>
        <taxon>Bromeliae group (in: Brasilonema)</taxon>
    </lineage>
</organism>
<keyword evidence="2" id="KW-1185">Reference proteome</keyword>
<gene>
    <name evidence="1" type="ORF">DP116_17715</name>
</gene>
<name>A0ABX1PA14_9CYAN</name>
<evidence type="ECO:0000313" key="1">
    <source>
        <dbReference type="EMBL" id="NMG21186.1"/>
    </source>
</evidence>
<dbReference type="EMBL" id="QMEB01000143">
    <property type="protein sequence ID" value="NMG21186.1"/>
    <property type="molecule type" value="Genomic_DNA"/>
</dbReference>
<protein>
    <submittedName>
        <fullName evidence="1">Uncharacterized protein</fullName>
    </submittedName>
</protein>